<name>A0A699WTX6_TANCI</name>
<accession>A0A699WTX6</accession>
<organism evidence="2">
    <name type="scientific">Tanacetum cinerariifolium</name>
    <name type="common">Dalmatian daisy</name>
    <name type="synonym">Chrysanthemum cinerariifolium</name>
    <dbReference type="NCBI Taxonomy" id="118510"/>
    <lineage>
        <taxon>Eukaryota</taxon>
        <taxon>Viridiplantae</taxon>
        <taxon>Streptophyta</taxon>
        <taxon>Embryophyta</taxon>
        <taxon>Tracheophyta</taxon>
        <taxon>Spermatophyta</taxon>
        <taxon>Magnoliopsida</taxon>
        <taxon>eudicotyledons</taxon>
        <taxon>Gunneridae</taxon>
        <taxon>Pentapetalae</taxon>
        <taxon>asterids</taxon>
        <taxon>campanulids</taxon>
        <taxon>Asterales</taxon>
        <taxon>Asteraceae</taxon>
        <taxon>Asteroideae</taxon>
        <taxon>Anthemideae</taxon>
        <taxon>Anthemidinae</taxon>
        <taxon>Tanacetum</taxon>
    </lineage>
</organism>
<evidence type="ECO:0000313" key="2">
    <source>
        <dbReference type="EMBL" id="GFD49016.1"/>
    </source>
</evidence>
<dbReference type="EMBL" id="BKCJ011734213">
    <property type="protein sequence ID" value="GFD49016.1"/>
    <property type="molecule type" value="Genomic_DNA"/>
</dbReference>
<dbReference type="AlphaFoldDB" id="A0A699WTX6"/>
<evidence type="ECO:0000256" key="1">
    <source>
        <dbReference type="SAM" id="MobiDB-lite"/>
    </source>
</evidence>
<comment type="caution">
    <text evidence="2">The sequence shown here is derived from an EMBL/GenBank/DDBJ whole genome shotgun (WGS) entry which is preliminary data.</text>
</comment>
<feature type="region of interest" description="Disordered" evidence="1">
    <location>
        <begin position="69"/>
        <end position="91"/>
    </location>
</feature>
<protein>
    <submittedName>
        <fullName evidence="2">Uncharacterized protein</fullName>
    </submittedName>
</protein>
<feature type="non-terminal residue" evidence="2">
    <location>
        <position position="91"/>
    </location>
</feature>
<sequence>MFDCDDYLSSGSDQSLPLSPIYDRYQSGNRYHVVPPPYTWTFMPPKPDLVFNNAPNDVETDHSAFNVKLSPTKPDNDLSHTHRPFAPIIED</sequence>
<proteinExistence type="predicted"/>
<reference evidence="2" key="1">
    <citation type="journal article" date="2019" name="Sci. Rep.">
        <title>Draft genome of Tanacetum cinerariifolium, the natural source of mosquito coil.</title>
        <authorList>
            <person name="Yamashiro T."/>
            <person name="Shiraishi A."/>
            <person name="Satake H."/>
            <person name="Nakayama K."/>
        </authorList>
    </citation>
    <scope>NUCLEOTIDE SEQUENCE</scope>
</reference>
<gene>
    <name evidence="2" type="ORF">Tci_920985</name>
</gene>